<dbReference type="AlphaFoldDB" id="A0A9R1TSH9"/>
<dbReference type="SUPFAM" id="SSF50621">
    <property type="entry name" value="Alanine racemase C-terminal domain-like"/>
    <property type="match status" value="1"/>
</dbReference>
<accession>A0A9R1TSH9</accession>
<dbReference type="GO" id="GO:0033387">
    <property type="term" value="P:putrescine biosynthetic process from arginine, via ornithine"/>
    <property type="evidence" value="ECO:0007669"/>
    <property type="project" value="TreeGrafter"/>
</dbReference>
<name>A0A9R1TSH9_9HYME</name>
<dbReference type="Gene3D" id="2.40.37.10">
    <property type="entry name" value="Lyase, Ornithine Decarboxylase, Chain A, domain 1"/>
    <property type="match status" value="1"/>
</dbReference>
<dbReference type="PROSITE" id="PS00879">
    <property type="entry name" value="ODR_DC_2_2"/>
    <property type="match status" value="1"/>
</dbReference>
<evidence type="ECO:0000256" key="1">
    <source>
        <dbReference type="ARBA" id="ARBA00001933"/>
    </source>
</evidence>
<dbReference type="PRINTS" id="PR01182">
    <property type="entry name" value="ORNDCRBXLASE"/>
</dbReference>
<dbReference type="Gene3D" id="3.20.20.10">
    <property type="entry name" value="Alanine racemase"/>
    <property type="match status" value="1"/>
</dbReference>
<dbReference type="InterPro" id="IPR002433">
    <property type="entry name" value="Orn_de-COase"/>
</dbReference>
<keyword evidence="9" id="KW-1185">Reference proteome</keyword>
<organism evidence="9 10">
    <name type="scientific">Fopius arisanus</name>
    <dbReference type="NCBI Taxonomy" id="64838"/>
    <lineage>
        <taxon>Eukaryota</taxon>
        <taxon>Metazoa</taxon>
        <taxon>Ecdysozoa</taxon>
        <taxon>Arthropoda</taxon>
        <taxon>Hexapoda</taxon>
        <taxon>Insecta</taxon>
        <taxon>Pterygota</taxon>
        <taxon>Neoptera</taxon>
        <taxon>Endopterygota</taxon>
        <taxon>Hymenoptera</taxon>
        <taxon>Apocrita</taxon>
        <taxon>Ichneumonoidea</taxon>
        <taxon>Braconidae</taxon>
        <taxon>Opiinae</taxon>
        <taxon>Fopius</taxon>
    </lineage>
</organism>
<keyword evidence="5" id="KW-0456">Lyase</keyword>
<dbReference type="GeneID" id="105273643"/>
<dbReference type="InterPro" id="IPR009006">
    <property type="entry name" value="Ala_racemase/Decarboxylase_C"/>
</dbReference>
<dbReference type="Pfam" id="PF02784">
    <property type="entry name" value="Orn_Arg_deC_N"/>
    <property type="match status" value="1"/>
</dbReference>
<evidence type="ECO:0000256" key="5">
    <source>
        <dbReference type="ARBA" id="ARBA00023239"/>
    </source>
</evidence>
<dbReference type="SUPFAM" id="SSF51419">
    <property type="entry name" value="PLP-binding barrel"/>
    <property type="match status" value="1"/>
</dbReference>
<comment type="cofactor">
    <cofactor evidence="1 7">
        <name>pyridoxal 5'-phosphate</name>
        <dbReference type="ChEBI" id="CHEBI:597326"/>
    </cofactor>
</comment>
<dbReference type="KEGG" id="fas:105273643"/>
<feature type="domain" description="Orn/DAP/Arg decarboxylase 2 N-terminal" evidence="8">
    <location>
        <begin position="41"/>
        <end position="272"/>
    </location>
</feature>
<dbReference type="OrthoDB" id="5034579at2759"/>
<gene>
    <name evidence="10" type="primary">LOC105273643</name>
</gene>
<dbReference type="InterPro" id="IPR000183">
    <property type="entry name" value="Orn/DAP/Arg_de-COase"/>
</dbReference>
<comment type="similarity">
    <text evidence="2">Belongs to the Orn/Lys/Arg decarboxylase class-II family.</text>
</comment>
<evidence type="ECO:0000256" key="4">
    <source>
        <dbReference type="ARBA" id="ARBA00023115"/>
    </source>
</evidence>
<feature type="modified residue" description="N6-(pyridoxal phosphate)lysine" evidence="7">
    <location>
        <position position="64"/>
    </location>
</feature>
<dbReference type="InterPro" id="IPR022657">
    <property type="entry name" value="De-COase2_CS"/>
</dbReference>
<dbReference type="Proteomes" id="UP000694866">
    <property type="component" value="Unplaced"/>
</dbReference>
<dbReference type="FunFam" id="3.20.20.10:FF:000005">
    <property type="entry name" value="Ornithine decarboxylase"/>
    <property type="match status" value="1"/>
</dbReference>
<dbReference type="PANTHER" id="PTHR11482:SF6">
    <property type="entry name" value="ORNITHINE DECARBOXYLASE 1-RELATED"/>
    <property type="match status" value="1"/>
</dbReference>
<dbReference type="RefSeq" id="XP_011314499.1">
    <property type="nucleotide sequence ID" value="XM_011316197.1"/>
</dbReference>
<evidence type="ECO:0000259" key="8">
    <source>
        <dbReference type="Pfam" id="PF02784"/>
    </source>
</evidence>
<evidence type="ECO:0000256" key="6">
    <source>
        <dbReference type="ARBA" id="ARBA00037173"/>
    </source>
</evidence>
<dbReference type="InterPro" id="IPR029066">
    <property type="entry name" value="PLP-binding_barrel"/>
</dbReference>
<comment type="function">
    <text evidence="6">Catalyzes the first and rate-limiting step of polyamine biosynthesis that converts ornithine into putrescine, which is the precursor for the polyamines, spermidine and spermine. Polyamines are essential for cell proliferation and are implicated in cellular processes, ranging from DNA replication to apoptosis.</text>
</comment>
<dbReference type="GO" id="GO:0005737">
    <property type="term" value="C:cytoplasm"/>
    <property type="evidence" value="ECO:0007669"/>
    <property type="project" value="TreeGrafter"/>
</dbReference>
<evidence type="ECO:0000313" key="9">
    <source>
        <dbReference type="Proteomes" id="UP000694866"/>
    </source>
</evidence>
<feature type="active site" description="Proton donor" evidence="7">
    <location>
        <position position="341"/>
    </location>
</feature>
<keyword evidence="4" id="KW-0620">Polyamine biosynthesis</keyword>
<evidence type="ECO:0000313" key="10">
    <source>
        <dbReference type="RefSeq" id="XP_011314499.1"/>
    </source>
</evidence>
<dbReference type="GO" id="GO:0004586">
    <property type="term" value="F:ornithine decarboxylase activity"/>
    <property type="evidence" value="ECO:0007669"/>
    <property type="project" value="TreeGrafter"/>
</dbReference>
<proteinExistence type="inferred from homology"/>
<protein>
    <submittedName>
        <fullName evidence="10">Ornithine decarboxylase 2</fullName>
    </submittedName>
</protein>
<evidence type="ECO:0000256" key="3">
    <source>
        <dbReference type="ARBA" id="ARBA00022898"/>
    </source>
</evidence>
<dbReference type="InterPro" id="IPR022644">
    <property type="entry name" value="De-COase2_N"/>
</dbReference>
<evidence type="ECO:0000256" key="7">
    <source>
        <dbReference type="PIRSR" id="PIRSR600183-50"/>
    </source>
</evidence>
<reference evidence="10" key="1">
    <citation type="submission" date="2025-08" db="UniProtKB">
        <authorList>
            <consortium name="RefSeq"/>
        </authorList>
    </citation>
    <scope>IDENTIFICATION</scope>
    <source>
        <strain evidence="10">USDA-PBARC FA_bdor</strain>
        <tissue evidence="10">Whole organism</tissue>
    </source>
</reference>
<keyword evidence="3 7" id="KW-0663">Pyridoxal phosphate</keyword>
<dbReference type="CDD" id="cd00622">
    <property type="entry name" value="PLPDE_III_ODC"/>
    <property type="match status" value="1"/>
</dbReference>
<evidence type="ECO:0000256" key="2">
    <source>
        <dbReference type="ARBA" id="ARBA00008872"/>
    </source>
</evidence>
<dbReference type="PANTHER" id="PTHR11482">
    <property type="entry name" value="ARGININE/DIAMINOPIMELATE/ORNITHINE DECARBOXYLASE"/>
    <property type="match status" value="1"/>
</dbReference>
<dbReference type="PRINTS" id="PR01179">
    <property type="entry name" value="ODADCRBXLASE"/>
</dbReference>
<sequence>MANFGLSGITVYDDDKTNFDIMKSIIEVDEQEEAFYLLDVEDVVRKHRGWLEKMPRVFPHFALKCNPDPTVVRTIAALNGRYDCASKQEIQLVMECGVSPDRIIFANPIKGISHVRYAKKVGVDRMTVDTTNEVLKLKKLYPEAKLVIRIGIDGFECGMTFSRKFGCEPTMETVKLMSYIKEVGMCLHGFSFHLGSPCWDADAYGRAIETCNQLIKVAESMGFPDCKLIDIGGGISGIDGTSIEQVAASVNAALENVDPSIEIISEPGRYYVETAFTLAACVQGKKVVEEDGVVKQFYYVNDGTYGAFINELLGLRQQLPSSLYELPSDKKYPSVIWGHTCDPYDCIIKGSEIPNFEIGDWMVWDDMGAYSLSNATVFNGYPSAVVFPVIRRSAFNDLIREVQAIQKSRQNGNDHDNHNGYSR</sequence>